<evidence type="ECO:0000256" key="8">
    <source>
        <dbReference type="SAM" id="MobiDB-lite"/>
    </source>
</evidence>
<dbReference type="PRINTS" id="PR00106">
    <property type="entry name" value="DNAPOLB"/>
</dbReference>
<evidence type="ECO:0000313" key="10">
    <source>
        <dbReference type="EMBL" id="GES79207.1"/>
    </source>
</evidence>
<dbReference type="SMART" id="SM00486">
    <property type="entry name" value="POLBc"/>
    <property type="match status" value="1"/>
</dbReference>
<dbReference type="InterPro" id="IPR043502">
    <property type="entry name" value="DNA/RNA_pol_sf"/>
</dbReference>
<dbReference type="EMBL" id="BLAL01000043">
    <property type="protein sequence ID" value="GES79207.1"/>
    <property type="molecule type" value="Genomic_DNA"/>
</dbReference>
<evidence type="ECO:0000256" key="3">
    <source>
        <dbReference type="ARBA" id="ARBA00022695"/>
    </source>
</evidence>
<dbReference type="SUPFAM" id="SSF56672">
    <property type="entry name" value="DNA/RNA polymerases"/>
    <property type="match status" value="1"/>
</dbReference>
<accession>A0A8H3QHG3</accession>
<dbReference type="InterPro" id="IPR036397">
    <property type="entry name" value="RNaseH_sf"/>
</dbReference>
<evidence type="ECO:0000256" key="5">
    <source>
        <dbReference type="ARBA" id="ARBA00023125"/>
    </source>
</evidence>
<dbReference type="AlphaFoldDB" id="A0A8H3QHG3"/>
<dbReference type="InterPro" id="IPR006172">
    <property type="entry name" value="DNA-dir_DNA_pol_B"/>
</dbReference>
<comment type="similarity">
    <text evidence="1 7">Belongs to the DNA polymerase type-B family.</text>
</comment>
<evidence type="ECO:0000256" key="1">
    <source>
        <dbReference type="ARBA" id="ARBA00005755"/>
    </source>
</evidence>
<keyword evidence="7" id="KW-0235">DNA replication</keyword>
<dbReference type="GO" id="GO:0000166">
    <property type="term" value="F:nucleotide binding"/>
    <property type="evidence" value="ECO:0007669"/>
    <property type="project" value="InterPro"/>
</dbReference>
<protein>
    <recommendedName>
        <fullName evidence="7">DNA polymerase</fullName>
        <ecNumber evidence="7">2.7.7.7</ecNumber>
    </recommendedName>
</protein>
<keyword evidence="3 7" id="KW-0548">Nucleotidyltransferase</keyword>
<dbReference type="EC" id="2.7.7.7" evidence="7"/>
<feature type="region of interest" description="Disordered" evidence="8">
    <location>
        <begin position="966"/>
        <end position="1001"/>
    </location>
</feature>
<dbReference type="GO" id="GO:0006261">
    <property type="term" value="P:DNA-templated DNA replication"/>
    <property type="evidence" value="ECO:0007669"/>
    <property type="project" value="TreeGrafter"/>
</dbReference>
<dbReference type="GO" id="GO:0003677">
    <property type="term" value="F:DNA binding"/>
    <property type="evidence" value="ECO:0007669"/>
    <property type="project" value="UniProtKB-KW"/>
</dbReference>
<dbReference type="OrthoDB" id="2348475at2759"/>
<keyword evidence="4 7" id="KW-0239">DNA-directed DNA polymerase</keyword>
<evidence type="ECO:0000259" key="9">
    <source>
        <dbReference type="Pfam" id="PF00136"/>
    </source>
</evidence>
<reference evidence="10" key="1">
    <citation type="submission" date="2019-10" db="EMBL/GenBank/DDBJ databases">
        <title>Conservation and host-specific expression of non-tandemly repeated heterogenous ribosome RNA gene in arbuscular mycorrhizal fungi.</title>
        <authorList>
            <person name="Maeda T."/>
            <person name="Kobayashi Y."/>
            <person name="Nakagawa T."/>
            <person name="Ezawa T."/>
            <person name="Yamaguchi K."/>
            <person name="Bino T."/>
            <person name="Nishimoto Y."/>
            <person name="Shigenobu S."/>
            <person name="Kawaguchi M."/>
        </authorList>
    </citation>
    <scope>NUCLEOTIDE SEQUENCE</scope>
    <source>
        <strain evidence="10">HR1</strain>
    </source>
</reference>
<dbReference type="PANTHER" id="PTHR10322">
    <property type="entry name" value="DNA POLYMERASE CATALYTIC SUBUNIT"/>
    <property type="match status" value="1"/>
</dbReference>
<evidence type="ECO:0000256" key="7">
    <source>
        <dbReference type="RuleBase" id="RU000442"/>
    </source>
</evidence>
<comment type="caution">
    <text evidence="10">The sequence shown here is derived from an EMBL/GenBank/DDBJ whole genome shotgun (WGS) entry which is preliminary data.</text>
</comment>
<dbReference type="Gene3D" id="3.90.1600.10">
    <property type="entry name" value="Palm domain of DNA polymerase"/>
    <property type="match status" value="1"/>
</dbReference>
<comment type="catalytic activity">
    <reaction evidence="6 7">
        <text>DNA(n) + a 2'-deoxyribonucleoside 5'-triphosphate = DNA(n+1) + diphosphate</text>
        <dbReference type="Rhea" id="RHEA:22508"/>
        <dbReference type="Rhea" id="RHEA-COMP:17339"/>
        <dbReference type="Rhea" id="RHEA-COMP:17340"/>
        <dbReference type="ChEBI" id="CHEBI:33019"/>
        <dbReference type="ChEBI" id="CHEBI:61560"/>
        <dbReference type="ChEBI" id="CHEBI:173112"/>
        <dbReference type="EC" id="2.7.7.7"/>
    </reaction>
</comment>
<feature type="compositionally biased region" description="Acidic residues" evidence="8">
    <location>
        <begin position="982"/>
        <end position="1000"/>
    </location>
</feature>
<proteinExistence type="inferred from homology"/>
<dbReference type="Proteomes" id="UP000615446">
    <property type="component" value="Unassembled WGS sequence"/>
</dbReference>
<feature type="domain" description="DNA-directed DNA polymerase family B multifunctional" evidence="9">
    <location>
        <begin position="423"/>
        <end position="558"/>
    </location>
</feature>
<keyword evidence="2 7" id="KW-0808">Transferase</keyword>
<dbReference type="Pfam" id="PF00136">
    <property type="entry name" value="DNA_pol_B"/>
    <property type="match status" value="3"/>
</dbReference>
<dbReference type="Gene3D" id="1.10.132.60">
    <property type="entry name" value="DNA polymerase family B, C-terminal domain"/>
    <property type="match status" value="1"/>
</dbReference>
<dbReference type="PANTHER" id="PTHR10322:SF23">
    <property type="entry name" value="DNA POLYMERASE DELTA CATALYTIC SUBUNIT"/>
    <property type="match status" value="1"/>
</dbReference>
<evidence type="ECO:0000256" key="6">
    <source>
        <dbReference type="ARBA" id="ARBA00049244"/>
    </source>
</evidence>
<dbReference type="GO" id="GO:0003887">
    <property type="term" value="F:DNA-directed DNA polymerase activity"/>
    <property type="evidence" value="ECO:0007669"/>
    <property type="project" value="UniProtKB-KW"/>
</dbReference>
<dbReference type="PROSITE" id="PS00116">
    <property type="entry name" value="DNA_POLYMERASE_B"/>
    <property type="match status" value="1"/>
</dbReference>
<dbReference type="InterPro" id="IPR006134">
    <property type="entry name" value="DNA-dir_DNA_pol_B_multi_dom"/>
</dbReference>
<name>A0A8H3QHG3_9GLOM</name>
<dbReference type="InterPro" id="IPR050240">
    <property type="entry name" value="DNA_pol_type-B"/>
</dbReference>
<dbReference type="Gene3D" id="3.30.420.10">
    <property type="entry name" value="Ribonuclease H-like superfamily/Ribonuclease H"/>
    <property type="match status" value="1"/>
</dbReference>
<gene>
    <name evidence="10" type="ORF">RCL2_000652100</name>
</gene>
<dbReference type="InterPro" id="IPR012337">
    <property type="entry name" value="RNaseH-like_sf"/>
</dbReference>
<evidence type="ECO:0000313" key="11">
    <source>
        <dbReference type="Proteomes" id="UP000615446"/>
    </source>
</evidence>
<evidence type="ECO:0000256" key="2">
    <source>
        <dbReference type="ARBA" id="ARBA00022679"/>
    </source>
</evidence>
<sequence length="1182" mass="135628">MHTPTNFDQTDRSRTAPALRYDGAGPLVGIPSRNDIVAEFDNGVTAILQQSLSGKQPIHFMPTEVSDDIEGYSSYILRITGSLINGQKAVVNITGIRPFFDVEVPENHSPSSLKTILACILSVTLKNTTKFGFEDIRAFPLQGYHTEKKAYIHVRTWNHFDRYNALKAVRGVGIHTASDDLNCQYYYRKVAHEERLLLSSWAVLSNYLYEFTPDVHWKDDPEPLKQICLVDVETAPEPAPDIHIGFNDSQYDWRFIVEKANKLGVLEWMFNHISFKPSSLEKIIKWEYRYNMIKVNDGKFHSKHLKILGCVAIDVRPCFMGIYSKAEKSSLAFYLNECGLESKMDMPIHRMNKYYERALKEPDSMSAEQMREVVKYCIIDALSCQRLMVKHNAINEYREVASVAFLSLFDAHYFAGGMKVCNLLSASAWQRGILTSMISNQQTETGKYPGAYVFPPVKGLENRRPVTGLDFASLYPSLIITYNLSPDKIILSQERAEQSGKKLHKISFKFNNQDCLAWSIQHNNIPEEKGLYAIMLEYLSSKRNEMKKRLAPLKEKKEDMELVIASMGKGLSLPEAIEKELANAEGKKRDSLTKNLYHFINKARHEFMAEYDSICFDCSCLDAKQYALKVYMNTFYGTAGDSKSPFFLRALAGGVTSAGQRNIKLVADFVKRKGFGIKYGDTDSLYLVCPEERFQRCDEAYDSGNGISQEEYWSRIVEISIVEMEKLRDEVNVFLKEDNGSPYLKMAYEEVLFPVVFTGKKKYYGIPHESKPNFNKKPFIRGVEIVKRGQSTLFRKIGKRIMDESLKVNNIRTLHQIIENVLRESVKDISRTDLNDLIKTAVWKPDKDNKSVQRFMSRMRDRHTREEADVKRLIKKGLTPEPFLYEISEPGERFEYVVVENDLSQKVGDKMEYPEVARQLGKKIDISYYLNSVVSLCARFINYEDIYQPSPEAVLEALKKLKDANKAKHNGVSGDDKADAGVADEDDLDEEDEDEIDEDEVSKIRDALAQKSAKKWVRGYIKELHTGLKKNHAIISHLWKEANTYAKNLFNSTYADKIVKYSGNDVYWSSYLNALDKQEESIRLKLTTLLAEISKIDVGCRDRMYKLVTKPGKRKPKAMTLEKYILAYIQENECALLADLRSIWYKMVGLETTRYRMLSKLQDDKKDNSSEADIDDIIELYC</sequence>
<dbReference type="SUPFAM" id="SSF53098">
    <property type="entry name" value="Ribonuclease H-like"/>
    <property type="match status" value="1"/>
</dbReference>
<feature type="domain" description="DNA-directed DNA polymerase family B multifunctional" evidence="9">
    <location>
        <begin position="737"/>
        <end position="941"/>
    </location>
</feature>
<evidence type="ECO:0000256" key="4">
    <source>
        <dbReference type="ARBA" id="ARBA00022932"/>
    </source>
</evidence>
<organism evidence="10 11">
    <name type="scientific">Rhizophagus clarus</name>
    <dbReference type="NCBI Taxonomy" id="94130"/>
    <lineage>
        <taxon>Eukaryota</taxon>
        <taxon>Fungi</taxon>
        <taxon>Fungi incertae sedis</taxon>
        <taxon>Mucoromycota</taxon>
        <taxon>Glomeromycotina</taxon>
        <taxon>Glomeromycetes</taxon>
        <taxon>Glomerales</taxon>
        <taxon>Glomeraceae</taxon>
        <taxon>Rhizophagus</taxon>
    </lineage>
</organism>
<dbReference type="InterPro" id="IPR023211">
    <property type="entry name" value="DNA_pol_palm_dom_sf"/>
</dbReference>
<dbReference type="InterPro" id="IPR042087">
    <property type="entry name" value="DNA_pol_B_thumb"/>
</dbReference>
<keyword evidence="5 7" id="KW-0238">DNA-binding</keyword>
<dbReference type="InterPro" id="IPR017964">
    <property type="entry name" value="DNA-dir_DNA_pol_B_CS"/>
</dbReference>
<feature type="domain" description="DNA-directed DNA polymerase family B multifunctional" evidence="9">
    <location>
        <begin position="618"/>
        <end position="695"/>
    </location>
</feature>